<accession>A0ABT4UHK2</accession>
<dbReference type="Pfam" id="PF24391">
    <property type="entry name" value="HD-CE"/>
    <property type="match status" value="1"/>
</dbReference>
<organism evidence="6 7">
    <name type="scientific">Polluticaenibacter yanchengensis</name>
    <dbReference type="NCBI Taxonomy" id="3014562"/>
    <lineage>
        <taxon>Bacteria</taxon>
        <taxon>Pseudomonadati</taxon>
        <taxon>Bacteroidota</taxon>
        <taxon>Chitinophagia</taxon>
        <taxon>Chitinophagales</taxon>
        <taxon>Chitinophagaceae</taxon>
        <taxon>Polluticaenibacter</taxon>
    </lineage>
</organism>
<dbReference type="GO" id="GO:0005524">
    <property type="term" value="F:ATP binding"/>
    <property type="evidence" value="ECO:0007669"/>
    <property type="project" value="UniProtKB-KW"/>
</dbReference>
<feature type="domain" description="HD-CE" evidence="5">
    <location>
        <begin position="52"/>
        <end position="314"/>
    </location>
</feature>
<evidence type="ECO:0000256" key="3">
    <source>
        <dbReference type="ARBA" id="ARBA00022840"/>
    </source>
</evidence>
<protein>
    <submittedName>
        <fullName evidence="6">ATP-binding protein</fullName>
    </submittedName>
</protein>
<comment type="caution">
    <text evidence="6">The sequence shown here is derived from an EMBL/GenBank/DDBJ whole genome shotgun (WGS) entry which is preliminary data.</text>
</comment>
<dbReference type="PANTHER" id="PTHR11528">
    <property type="entry name" value="HEAT SHOCK PROTEIN 90 FAMILY MEMBER"/>
    <property type="match status" value="1"/>
</dbReference>
<dbReference type="EMBL" id="JAQGEF010000005">
    <property type="protein sequence ID" value="MDA3614327.1"/>
    <property type="molecule type" value="Genomic_DNA"/>
</dbReference>
<keyword evidence="3 6" id="KW-0067">ATP-binding</keyword>
<evidence type="ECO:0000259" key="5">
    <source>
        <dbReference type="Pfam" id="PF24391"/>
    </source>
</evidence>
<evidence type="ECO:0000256" key="4">
    <source>
        <dbReference type="ARBA" id="ARBA00023186"/>
    </source>
</evidence>
<dbReference type="Proteomes" id="UP001210231">
    <property type="component" value="Unassembled WGS sequence"/>
</dbReference>
<dbReference type="SUPFAM" id="SSF55874">
    <property type="entry name" value="ATPase domain of HSP90 chaperone/DNA topoisomerase II/histidine kinase"/>
    <property type="match status" value="1"/>
</dbReference>
<dbReference type="PRINTS" id="PR00775">
    <property type="entry name" value="HEATSHOCK90"/>
</dbReference>
<dbReference type="Gene3D" id="3.30.565.10">
    <property type="entry name" value="Histidine kinase-like ATPase, C-terminal domain"/>
    <property type="match status" value="1"/>
</dbReference>
<proteinExistence type="inferred from homology"/>
<dbReference type="RefSeq" id="WP_407030655.1">
    <property type="nucleotide sequence ID" value="NZ_JAQGEF010000005.1"/>
</dbReference>
<keyword evidence="4" id="KW-0143">Chaperone</keyword>
<dbReference type="InterPro" id="IPR056471">
    <property type="entry name" value="HD-CE"/>
</dbReference>
<dbReference type="InterPro" id="IPR036890">
    <property type="entry name" value="HATPase_C_sf"/>
</dbReference>
<evidence type="ECO:0000313" key="7">
    <source>
        <dbReference type="Proteomes" id="UP001210231"/>
    </source>
</evidence>
<keyword evidence="7" id="KW-1185">Reference proteome</keyword>
<name>A0ABT4UHK2_9BACT</name>
<evidence type="ECO:0000313" key="6">
    <source>
        <dbReference type="EMBL" id="MDA3614327.1"/>
    </source>
</evidence>
<reference evidence="6 7" key="1">
    <citation type="submission" date="2022-12" db="EMBL/GenBank/DDBJ databases">
        <title>Chitinophagaceae gen. sp. nov., a new member of the family Chitinophagaceae, isolated from soil in a chemical factory.</title>
        <authorList>
            <person name="Ke Z."/>
        </authorList>
    </citation>
    <scope>NUCLEOTIDE SEQUENCE [LARGE SCALE GENOMIC DNA]</scope>
    <source>
        <strain evidence="6 7">LY-5</strain>
    </source>
</reference>
<dbReference type="InterPro" id="IPR001404">
    <property type="entry name" value="Hsp90_fam"/>
</dbReference>
<dbReference type="InterPro" id="IPR020575">
    <property type="entry name" value="Hsp90_N"/>
</dbReference>
<keyword evidence="2" id="KW-0547">Nucleotide-binding</keyword>
<comment type="similarity">
    <text evidence="1">Belongs to the heat shock protein 90 family.</text>
</comment>
<evidence type="ECO:0000256" key="2">
    <source>
        <dbReference type="ARBA" id="ARBA00022741"/>
    </source>
</evidence>
<evidence type="ECO:0000256" key="1">
    <source>
        <dbReference type="ARBA" id="ARBA00008239"/>
    </source>
</evidence>
<sequence length="1037" mass="120077">MSKVINIESVKDTILYKELLKRNNVHTKAFVGNIVSLCEEASDRAKQIPQFFSEYTLHDKTHFLRVAELMSYVLGDTLKELNDIEIGLLILSAFYHDQGMLIEEKEYNSLDSNDFFLLFRDNWIIDHANYSEIRKQLELSFISSEERERLTKLISELDYALLTDFLRESHGQRSHDYVLSTFTNERILSVAGSNISNQLAKICISHVKSIEWISRDSGLQYDENIGTYKVNTIFLSLVLRLADILDFDSDRTPDVLFKSIHFTSPVSISEWQKHRDVKGWEISRELIRFTMYFEHPVYEKTAHAFLDWIDSELNYCHALIRKFPSNASNYKLEVAEKVDRTRLGPKANSYLFHDLEFTLSRDEIVKLLMTDKLYKNTSLFIRELLQNSLDALRLRKAIHLKDGFEWKLGKIKFRQFIDSNGQQVVECKDNGCGMDEEIVSKFLGKVGRSYYRSPEFERQRNQLKEKGVDFEPCSQFGIGFMSCFMVGDRIQIFTRRDNGQGREIGKPLVIEINGLGGLIVIKEGSLKQEVGTTVRIFTRHKPIFFDTWSDDIRLLVTLKGYAMATEFPINAVCEIKEIKGEVDIPTAIDKKQTFLESFGLTKTKTIEVDLQDVNKNLWGYLRQTFLIDEKGLPCIENSEAKWETQIDNKTWKDKEELKMTVHLKGNNQNHEYSFHRGPNSGHSICLDGILVCGYPGRSEYSRMEMMMLGHMTARVASEHPFTLDVRGSIKPELNPAREPLDKGSIFNNPVGWSQLQNFVSRGSGILWKQVLNQTENGLEPEVFWKLLVIYDGSPFYINSNSLLKDLSLPIDGKNWIKLSSLASFSVNDETITATDRLGNKHSIHFPDEIVSLGKNHINGMDFKYWVSNLLICLSKLNSKPESDLFLFRTSFEAKEIPSDNSISREMSAVRFIPFDMLNNDYLTTNQYTNVANCNNPLVKIVLNSRFAKTKNEIQEFAESFVFNVCYLIQELRKENKPFTTKVGLRSLKYTSILFLNMDWSKYSDNVKPPYKIYIDKNTKYEITEEDFKNWARQKHEF</sequence>
<gene>
    <name evidence="6" type="ORF">O3P16_05875</name>
</gene>